<feature type="binding site" evidence="7">
    <location>
        <position position="150"/>
    </location>
    <ligand>
        <name>Mg(2+)</name>
        <dbReference type="ChEBI" id="CHEBI:18420"/>
    </ligand>
</feature>
<protein>
    <submittedName>
        <fullName evidence="9">Undecaprenyl-phosphate alpha-N-acetylglucosaminyl 1-phosphate transferase</fullName>
    </submittedName>
</protein>
<keyword evidence="7" id="KW-0460">Magnesium</keyword>
<keyword evidence="3 9" id="KW-0808">Transferase</keyword>
<sequence>MLKLILSIFVAFAAAYALTPVMMKVAVRVGAVDQPNERKVHKGIITRIGGVAIYGGFVVGVLLMRELNLQVWGLLISGTMVMVLGLVDDMRGISPKVKLLGQIAAALVLVYFGVQVKFVTNPFTGGILPLNIFSIPLTVFWVIGMSNAVNLIDGLDGLAAGVSAIAAATLAVVAWTQGHYTTVYLALFLAAASLGFLRFNFHPAKLFMGDCGSLFLGYILGALAVMGLSKGATVISLFIPVVILGIPILDTSFAIIRRFFNNRPIFQADKGHLHHRLLEMGLSHKQTVLVIYAITFFLGSSAVLLTMLTTAQSVVILIGISVMILIGADRIGIITGQKLSGRIHGNKAKNYIGG</sequence>
<evidence type="ECO:0000256" key="6">
    <source>
        <dbReference type="ARBA" id="ARBA00023136"/>
    </source>
</evidence>
<feature type="transmembrane region" description="Helical" evidence="8">
    <location>
        <begin position="181"/>
        <end position="199"/>
    </location>
</feature>
<dbReference type="RefSeq" id="WP_148135206.1">
    <property type="nucleotide sequence ID" value="NZ_CP017634.1"/>
</dbReference>
<dbReference type="GO" id="GO:0009103">
    <property type="term" value="P:lipopolysaccharide biosynthetic process"/>
    <property type="evidence" value="ECO:0007669"/>
    <property type="project" value="TreeGrafter"/>
</dbReference>
<dbReference type="KEGG" id="fwa:DCMF_15200"/>
<feature type="transmembrane region" description="Helical" evidence="8">
    <location>
        <begin position="99"/>
        <end position="120"/>
    </location>
</feature>
<feature type="transmembrane region" description="Helical" evidence="8">
    <location>
        <begin position="289"/>
        <end position="308"/>
    </location>
</feature>
<evidence type="ECO:0000313" key="9">
    <source>
        <dbReference type="EMBL" id="ATW25941.1"/>
    </source>
</evidence>
<dbReference type="GO" id="GO:0005886">
    <property type="term" value="C:plasma membrane"/>
    <property type="evidence" value="ECO:0007669"/>
    <property type="project" value="UniProtKB-SubCell"/>
</dbReference>
<keyword evidence="6 8" id="KW-0472">Membrane</keyword>
<evidence type="ECO:0000256" key="8">
    <source>
        <dbReference type="SAM" id="Phobius"/>
    </source>
</evidence>
<dbReference type="GO" id="GO:0044038">
    <property type="term" value="P:cell wall macromolecule biosynthetic process"/>
    <property type="evidence" value="ECO:0007669"/>
    <property type="project" value="TreeGrafter"/>
</dbReference>
<dbReference type="CDD" id="cd06853">
    <property type="entry name" value="GT_WecA_like"/>
    <property type="match status" value="1"/>
</dbReference>
<feature type="transmembrane region" description="Helical" evidence="8">
    <location>
        <begin position="206"/>
        <end position="228"/>
    </location>
</feature>
<feature type="binding site" evidence="7">
    <location>
        <position position="210"/>
    </location>
    <ligand>
        <name>Mg(2+)</name>
        <dbReference type="ChEBI" id="CHEBI:18420"/>
    </ligand>
</feature>
<feature type="transmembrane region" description="Helical" evidence="8">
    <location>
        <begin position="69"/>
        <end position="87"/>
    </location>
</feature>
<evidence type="ECO:0000256" key="1">
    <source>
        <dbReference type="ARBA" id="ARBA00004651"/>
    </source>
</evidence>
<gene>
    <name evidence="9" type="ORF">DCMF_15200</name>
</gene>
<dbReference type="Pfam" id="PF00953">
    <property type="entry name" value="Glycos_transf_4"/>
    <property type="match status" value="1"/>
</dbReference>
<evidence type="ECO:0000256" key="7">
    <source>
        <dbReference type="PIRSR" id="PIRSR600715-1"/>
    </source>
</evidence>
<organism evidence="9 10">
    <name type="scientific">Formimonas warabiya</name>
    <dbReference type="NCBI Taxonomy" id="1761012"/>
    <lineage>
        <taxon>Bacteria</taxon>
        <taxon>Bacillati</taxon>
        <taxon>Bacillota</taxon>
        <taxon>Clostridia</taxon>
        <taxon>Eubacteriales</taxon>
        <taxon>Peptococcaceae</taxon>
        <taxon>Candidatus Formimonas</taxon>
    </lineage>
</organism>
<feature type="transmembrane region" description="Helical" evidence="8">
    <location>
        <begin position="126"/>
        <end position="143"/>
    </location>
</feature>
<keyword evidence="2" id="KW-1003">Cell membrane</keyword>
<dbReference type="GO" id="GO:0071555">
    <property type="term" value="P:cell wall organization"/>
    <property type="evidence" value="ECO:0007669"/>
    <property type="project" value="TreeGrafter"/>
</dbReference>
<dbReference type="InterPro" id="IPR018480">
    <property type="entry name" value="PNAcMuramoyl-5peptid_Trfase_CS"/>
</dbReference>
<dbReference type="GO" id="GO:0016780">
    <property type="term" value="F:phosphotransferase activity, for other substituted phosphate groups"/>
    <property type="evidence" value="ECO:0007669"/>
    <property type="project" value="InterPro"/>
</dbReference>
<dbReference type="Proteomes" id="UP000323521">
    <property type="component" value="Chromosome"/>
</dbReference>
<keyword evidence="5 8" id="KW-1133">Transmembrane helix</keyword>
<keyword evidence="7" id="KW-0479">Metal-binding</keyword>
<dbReference type="GO" id="GO:0046872">
    <property type="term" value="F:metal ion binding"/>
    <property type="evidence" value="ECO:0007669"/>
    <property type="project" value="UniProtKB-KW"/>
</dbReference>
<dbReference type="PANTHER" id="PTHR22926">
    <property type="entry name" value="PHOSPHO-N-ACETYLMURAMOYL-PENTAPEPTIDE-TRANSFERASE"/>
    <property type="match status" value="1"/>
</dbReference>
<accession>A0A3G1KU15</accession>
<feature type="transmembrane region" description="Helical" evidence="8">
    <location>
        <begin position="6"/>
        <end position="23"/>
    </location>
</feature>
<keyword evidence="10" id="KW-1185">Reference proteome</keyword>
<evidence type="ECO:0000313" key="10">
    <source>
        <dbReference type="Proteomes" id="UP000323521"/>
    </source>
</evidence>
<evidence type="ECO:0000256" key="3">
    <source>
        <dbReference type="ARBA" id="ARBA00022679"/>
    </source>
</evidence>
<dbReference type="PANTHER" id="PTHR22926:SF3">
    <property type="entry name" value="UNDECAPRENYL-PHOSPHATE ALPHA-N-ACETYLGLUCOSAMINYL 1-PHOSPHATE TRANSFERASE"/>
    <property type="match status" value="1"/>
</dbReference>
<dbReference type="OrthoDB" id="9805475at2"/>
<feature type="transmembrane region" description="Helical" evidence="8">
    <location>
        <begin position="314"/>
        <end position="333"/>
    </location>
</feature>
<dbReference type="AlphaFoldDB" id="A0A3G1KU15"/>
<feature type="transmembrane region" description="Helical" evidence="8">
    <location>
        <begin position="234"/>
        <end position="256"/>
    </location>
</feature>
<dbReference type="InterPro" id="IPR000715">
    <property type="entry name" value="Glycosyl_transferase_4"/>
</dbReference>
<name>A0A3G1KU15_FORW1</name>
<comment type="cofactor">
    <cofactor evidence="7">
        <name>Mg(2+)</name>
        <dbReference type="ChEBI" id="CHEBI:18420"/>
    </cofactor>
</comment>
<reference evidence="9 10" key="1">
    <citation type="submission" date="2016-10" db="EMBL/GenBank/DDBJ databases">
        <title>Complete Genome Sequence of Peptococcaceae strain DCMF.</title>
        <authorList>
            <person name="Edwards R.J."/>
            <person name="Holland S.I."/>
            <person name="Deshpande N.P."/>
            <person name="Wong Y.K."/>
            <person name="Ertan H."/>
            <person name="Manefield M."/>
            <person name="Russell T.L."/>
            <person name="Lee M.J."/>
        </authorList>
    </citation>
    <scope>NUCLEOTIDE SEQUENCE [LARGE SCALE GENOMIC DNA]</scope>
    <source>
        <strain evidence="9 10">DCMF</strain>
    </source>
</reference>
<proteinExistence type="predicted"/>
<comment type="subcellular location">
    <subcellularLocation>
        <location evidence="1">Cell membrane</location>
        <topology evidence="1">Multi-pass membrane protein</topology>
    </subcellularLocation>
</comment>
<feature type="transmembrane region" description="Helical" evidence="8">
    <location>
        <begin position="155"/>
        <end position="175"/>
    </location>
</feature>
<dbReference type="EMBL" id="CP017634">
    <property type="protein sequence ID" value="ATW25941.1"/>
    <property type="molecule type" value="Genomic_DNA"/>
</dbReference>
<keyword evidence="4 8" id="KW-0812">Transmembrane</keyword>
<feature type="transmembrane region" description="Helical" evidence="8">
    <location>
        <begin position="44"/>
        <end position="63"/>
    </location>
</feature>
<evidence type="ECO:0000256" key="5">
    <source>
        <dbReference type="ARBA" id="ARBA00022989"/>
    </source>
</evidence>
<dbReference type="PROSITE" id="PS01348">
    <property type="entry name" value="MRAY_2"/>
    <property type="match status" value="1"/>
</dbReference>
<evidence type="ECO:0000256" key="2">
    <source>
        <dbReference type="ARBA" id="ARBA00022475"/>
    </source>
</evidence>
<evidence type="ECO:0000256" key="4">
    <source>
        <dbReference type="ARBA" id="ARBA00022692"/>
    </source>
</evidence>